<dbReference type="EC" id="1.1.1.100" evidence="2"/>
<dbReference type="EMBL" id="CADCWM010000399">
    <property type="protein sequence ID" value="CAA9556607.1"/>
    <property type="molecule type" value="Genomic_DNA"/>
</dbReference>
<feature type="region of interest" description="Disordered" evidence="1">
    <location>
        <begin position="1"/>
        <end position="285"/>
    </location>
</feature>
<feature type="compositionally biased region" description="Basic residues" evidence="1">
    <location>
        <begin position="264"/>
        <end position="285"/>
    </location>
</feature>
<protein>
    <submittedName>
        <fullName evidence="2">3-oxoacyl-[acyl-carrier protein] reductase</fullName>
        <ecNumber evidence="2">1.1.1.100</ecNumber>
    </submittedName>
</protein>
<organism evidence="2">
    <name type="scientific">uncultured Thermomicrobiales bacterium</name>
    <dbReference type="NCBI Taxonomy" id="1645740"/>
    <lineage>
        <taxon>Bacteria</taxon>
        <taxon>Pseudomonadati</taxon>
        <taxon>Thermomicrobiota</taxon>
        <taxon>Thermomicrobia</taxon>
        <taxon>Thermomicrobiales</taxon>
        <taxon>environmental samples</taxon>
    </lineage>
</organism>
<feature type="compositionally biased region" description="Basic and acidic residues" evidence="1">
    <location>
        <begin position="88"/>
        <end position="110"/>
    </location>
</feature>
<sequence>AAGGESGGDHGRRARHRAADCPHLRAGRGARDDRRRRGRGRPGDRRRDRGGRRRGGVPPLRRDAPGRRAGTGGRRCGALRAARHPRQQRGDVAARDGDRAAAGRLGDRARLGSRRGVLRLQGRHTPAGRGGRGCDHHDLLRPRPPRRTALGGLRGGQGRADPPDEAGGLRLRPAGDPRQLHLPRPHPRREGRPGLRARPGLGPLQRGGLSAAPVWPDRGHRQRRALPGQRRGVVHHRPGAGGRRRTDGPVAGRPGLPHGGVRARDRHQRAHGGRRGRRRAAAGRV</sequence>
<feature type="compositionally biased region" description="Basic and acidic residues" evidence="1">
    <location>
        <begin position="7"/>
        <end position="47"/>
    </location>
</feature>
<dbReference type="AlphaFoldDB" id="A0A6J4UP62"/>
<name>A0A6J4UP62_9BACT</name>
<reference evidence="2" key="1">
    <citation type="submission" date="2020-02" db="EMBL/GenBank/DDBJ databases">
        <authorList>
            <person name="Meier V. D."/>
        </authorList>
    </citation>
    <scope>NUCLEOTIDE SEQUENCE</scope>
    <source>
        <strain evidence="2">AVDCRST_MAG88</strain>
    </source>
</reference>
<feature type="compositionally biased region" description="Low complexity" evidence="1">
    <location>
        <begin position="194"/>
        <end position="209"/>
    </location>
</feature>
<gene>
    <name evidence="2" type="ORF">AVDCRST_MAG88-1161</name>
</gene>
<proteinExistence type="predicted"/>
<dbReference type="GO" id="GO:0004316">
    <property type="term" value="F:3-oxoacyl-[acyl-carrier-protein] reductase (NADPH) activity"/>
    <property type="evidence" value="ECO:0007669"/>
    <property type="project" value="UniProtKB-EC"/>
</dbReference>
<keyword evidence="2" id="KW-0560">Oxidoreductase</keyword>
<evidence type="ECO:0000313" key="2">
    <source>
        <dbReference type="EMBL" id="CAA9556607.1"/>
    </source>
</evidence>
<feature type="non-terminal residue" evidence="2">
    <location>
        <position position="285"/>
    </location>
</feature>
<evidence type="ECO:0000256" key="1">
    <source>
        <dbReference type="SAM" id="MobiDB-lite"/>
    </source>
</evidence>
<feature type="non-terminal residue" evidence="2">
    <location>
        <position position="1"/>
    </location>
</feature>
<feature type="compositionally biased region" description="Basic and acidic residues" evidence="1">
    <location>
        <begin position="132"/>
        <end position="141"/>
    </location>
</feature>
<accession>A0A6J4UP62</accession>